<comment type="caution">
    <text evidence="2">The sequence shown here is derived from an EMBL/GenBank/DDBJ whole genome shotgun (WGS) entry which is preliminary data.</text>
</comment>
<keyword evidence="1" id="KW-1133">Transmembrane helix</keyword>
<keyword evidence="1" id="KW-0812">Transmembrane</keyword>
<protein>
    <submittedName>
        <fullName evidence="2">Uncharacterized protein</fullName>
    </submittedName>
</protein>
<dbReference type="Proteomes" id="UP000603940">
    <property type="component" value="Unassembled WGS sequence"/>
</dbReference>
<dbReference type="RefSeq" id="WP_187777288.1">
    <property type="nucleotide sequence ID" value="NZ_JACTUZ010000008.1"/>
</dbReference>
<sequence length="177" mass="17842">MSDKIYGSLNALVPVRRLLDEAGKAQADPNRTLLSSGVAEVLGAAAGIGVGAAAGAGIVSVGAASGAAGGAALTSGLAAAGSIVGGGMMAGIAVVAAPAVVLGVGGYAAVSIFNRQRLDRERRALLQEALRKHHALQEELRRQNATNRSRAEYLHTLVVKLEDVIQNLKGDLGEKAA</sequence>
<feature type="transmembrane region" description="Helical" evidence="1">
    <location>
        <begin position="88"/>
        <end position="113"/>
    </location>
</feature>
<evidence type="ECO:0000313" key="3">
    <source>
        <dbReference type="Proteomes" id="UP000603940"/>
    </source>
</evidence>
<dbReference type="EMBL" id="JACTUZ010000008">
    <property type="protein sequence ID" value="MBC9176123.1"/>
    <property type="molecule type" value="Genomic_DNA"/>
</dbReference>
<gene>
    <name evidence="2" type="ORF">IBL25_04070</name>
</gene>
<evidence type="ECO:0000313" key="2">
    <source>
        <dbReference type="EMBL" id="MBC9176123.1"/>
    </source>
</evidence>
<keyword evidence="3" id="KW-1185">Reference proteome</keyword>
<organism evidence="2 3">
    <name type="scientific">Pseudoroseomonas ludipueritiae</name>
    <dbReference type="NCBI Taxonomy" id="198093"/>
    <lineage>
        <taxon>Bacteria</taxon>
        <taxon>Pseudomonadati</taxon>
        <taxon>Pseudomonadota</taxon>
        <taxon>Alphaproteobacteria</taxon>
        <taxon>Acetobacterales</taxon>
        <taxon>Acetobacteraceae</taxon>
        <taxon>Pseudoroseomonas</taxon>
    </lineage>
</organism>
<feature type="transmembrane region" description="Helical" evidence="1">
    <location>
        <begin position="41"/>
        <end position="68"/>
    </location>
</feature>
<evidence type="ECO:0000256" key="1">
    <source>
        <dbReference type="SAM" id="Phobius"/>
    </source>
</evidence>
<proteinExistence type="predicted"/>
<accession>A0ABR7R324</accession>
<keyword evidence="1" id="KW-0472">Membrane</keyword>
<name>A0ABR7R324_9PROT</name>
<reference evidence="2 3" key="1">
    <citation type="journal article" date="2009" name="Int. J. Syst. Evol. Microbiol.">
        <title>Transfer of Teichococcus ludipueritiae and Muricoccus roseus to the genus Roseomonas, as Roseomonas ludipueritiae comb. nov. and Roseomonas rosea comb. nov., respectively, and emended description of the genus Roseomonas.</title>
        <authorList>
            <person name="Sanchez-Porro C."/>
            <person name="Gallego V."/>
            <person name="Busse H.J."/>
            <person name="Kampfer P."/>
            <person name="Ventosa A."/>
        </authorList>
    </citation>
    <scope>NUCLEOTIDE SEQUENCE [LARGE SCALE GENOMIC DNA]</scope>
    <source>
        <strain evidence="2 3">DSM 14915</strain>
    </source>
</reference>